<feature type="compositionally biased region" description="Polar residues" evidence="7">
    <location>
        <begin position="437"/>
        <end position="448"/>
    </location>
</feature>
<dbReference type="PANTHER" id="PTHR22974:SF21">
    <property type="entry name" value="DUAL SPECIFICITY PROTEIN KINASE TTK"/>
    <property type="match status" value="1"/>
</dbReference>
<accession>A0A8H5EX04</accession>
<feature type="region of interest" description="Disordered" evidence="7">
    <location>
        <begin position="364"/>
        <end position="385"/>
    </location>
</feature>
<keyword evidence="5 6" id="KW-0067">ATP-binding</keyword>
<dbReference type="GO" id="GO:0000776">
    <property type="term" value="C:kinetochore"/>
    <property type="evidence" value="ECO:0007669"/>
    <property type="project" value="TreeGrafter"/>
</dbReference>
<feature type="region of interest" description="Disordered" evidence="7">
    <location>
        <begin position="637"/>
        <end position="751"/>
    </location>
</feature>
<dbReference type="AlphaFoldDB" id="A0A8H5EX04"/>
<dbReference type="Gene3D" id="3.30.200.20">
    <property type="entry name" value="Phosphorylase Kinase, domain 1"/>
    <property type="match status" value="1"/>
</dbReference>
<proteinExistence type="predicted"/>
<dbReference type="GO" id="GO:0005634">
    <property type="term" value="C:nucleus"/>
    <property type="evidence" value="ECO:0007669"/>
    <property type="project" value="TreeGrafter"/>
</dbReference>
<feature type="compositionally biased region" description="Polar residues" evidence="7">
    <location>
        <begin position="113"/>
        <end position="127"/>
    </location>
</feature>
<evidence type="ECO:0000259" key="8">
    <source>
        <dbReference type="PROSITE" id="PS50011"/>
    </source>
</evidence>
<dbReference type="SUPFAM" id="SSF56112">
    <property type="entry name" value="Protein kinase-like (PK-like)"/>
    <property type="match status" value="1"/>
</dbReference>
<evidence type="ECO:0000313" key="9">
    <source>
        <dbReference type="EMBL" id="KAF5315133.1"/>
    </source>
</evidence>
<dbReference type="InterPro" id="IPR027084">
    <property type="entry name" value="Mps1_cat"/>
</dbReference>
<dbReference type="EMBL" id="JAACJJ010000043">
    <property type="protein sequence ID" value="KAF5315133.1"/>
    <property type="molecule type" value="Genomic_DNA"/>
</dbReference>
<dbReference type="InterPro" id="IPR008271">
    <property type="entry name" value="Ser/Thr_kinase_AS"/>
</dbReference>
<feature type="compositionally biased region" description="Low complexity" evidence="7">
    <location>
        <begin position="680"/>
        <end position="695"/>
    </location>
</feature>
<dbReference type="Gene3D" id="1.10.510.10">
    <property type="entry name" value="Transferase(Phosphotransferase) domain 1"/>
    <property type="match status" value="1"/>
</dbReference>
<feature type="domain" description="Protein kinase" evidence="8">
    <location>
        <begin position="767"/>
        <end position="1064"/>
    </location>
</feature>
<protein>
    <recommendedName>
        <fullName evidence="8">Protein kinase domain-containing protein</fullName>
    </recommendedName>
</protein>
<evidence type="ECO:0000256" key="5">
    <source>
        <dbReference type="ARBA" id="ARBA00022840"/>
    </source>
</evidence>
<feature type="compositionally biased region" description="Polar residues" evidence="7">
    <location>
        <begin position="503"/>
        <end position="527"/>
    </location>
</feature>
<name>A0A8H5EX04_9AGAR</name>
<keyword evidence="2" id="KW-0808">Transferase</keyword>
<dbReference type="GO" id="GO:0005524">
    <property type="term" value="F:ATP binding"/>
    <property type="evidence" value="ECO:0007669"/>
    <property type="project" value="UniProtKB-UniRule"/>
</dbReference>
<dbReference type="GO" id="GO:0033316">
    <property type="term" value="P:meiotic spindle assembly checkpoint signaling"/>
    <property type="evidence" value="ECO:0007669"/>
    <property type="project" value="TreeGrafter"/>
</dbReference>
<feature type="compositionally biased region" description="Acidic residues" evidence="7">
    <location>
        <begin position="364"/>
        <end position="373"/>
    </location>
</feature>
<dbReference type="GO" id="GO:0004712">
    <property type="term" value="F:protein serine/threonine/tyrosine kinase activity"/>
    <property type="evidence" value="ECO:0007669"/>
    <property type="project" value="TreeGrafter"/>
</dbReference>
<dbReference type="FunFam" id="3.30.200.20:FF:000131">
    <property type="entry name" value="Dual specificity protein kinase TTK"/>
    <property type="match status" value="1"/>
</dbReference>
<evidence type="ECO:0000313" key="10">
    <source>
        <dbReference type="Proteomes" id="UP000567179"/>
    </source>
</evidence>
<dbReference type="InterPro" id="IPR000719">
    <property type="entry name" value="Prot_kinase_dom"/>
</dbReference>
<dbReference type="GO" id="GO:0004674">
    <property type="term" value="F:protein serine/threonine kinase activity"/>
    <property type="evidence" value="ECO:0007669"/>
    <property type="project" value="UniProtKB-KW"/>
</dbReference>
<dbReference type="GO" id="GO:0098813">
    <property type="term" value="P:nuclear chromosome segregation"/>
    <property type="evidence" value="ECO:0007669"/>
    <property type="project" value="UniProtKB-ARBA"/>
</dbReference>
<keyword evidence="10" id="KW-1185">Reference proteome</keyword>
<dbReference type="OrthoDB" id="20524at2759"/>
<feature type="compositionally biased region" description="Low complexity" evidence="7">
    <location>
        <begin position="583"/>
        <end position="611"/>
    </location>
</feature>
<keyword evidence="1" id="KW-0723">Serine/threonine-protein kinase</keyword>
<feature type="compositionally biased region" description="Low complexity" evidence="7">
    <location>
        <begin position="53"/>
        <end position="65"/>
    </location>
</feature>
<dbReference type="SMART" id="SM00220">
    <property type="entry name" value="S_TKc"/>
    <property type="match status" value="1"/>
</dbReference>
<feature type="compositionally biased region" description="Polar residues" evidence="7">
    <location>
        <begin position="135"/>
        <end position="157"/>
    </location>
</feature>
<dbReference type="GO" id="GO:0034501">
    <property type="term" value="P:protein localization to kinetochore"/>
    <property type="evidence" value="ECO:0007669"/>
    <property type="project" value="TreeGrafter"/>
</dbReference>
<feature type="compositionally biased region" description="Basic and acidic residues" evidence="7">
    <location>
        <begin position="696"/>
        <end position="717"/>
    </location>
</feature>
<organism evidence="9 10">
    <name type="scientific">Psilocybe cf. subviscida</name>
    <dbReference type="NCBI Taxonomy" id="2480587"/>
    <lineage>
        <taxon>Eukaryota</taxon>
        <taxon>Fungi</taxon>
        <taxon>Dikarya</taxon>
        <taxon>Basidiomycota</taxon>
        <taxon>Agaricomycotina</taxon>
        <taxon>Agaricomycetes</taxon>
        <taxon>Agaricomycetidae</taxon>
        <taxon>Agaricales</taxon>
        <taxon>Agaricineae</taxon>
        <taxon>Strophariaceae</taxon>
        <taxon>Psilocybe</taxon>
    </lineage>
</organism>
<keyword evidence="3 6" id="KW-0547">Nucleotide-binding</keyword>
<reference evidence="9 10" key="1">
    <citation type="journal article" date="2020" name="ISME J.">
        <title>Uncovering the hidden diversity of litter-decomposition mechanisms in mushroom-forming fungi.</title>
        <authorList>
            <person name="Floudas D."/>
            <person name="Bentzer J."/>
            <person name="Ahren D."/>
            <person name="Johansson T."/>
            <person name="Persson P."/>
            <person name="Tunlid A."/>
        </authorList>
    </citation>
    <scope>NUCLEOTIDE SEQUENCE [LARGE SCALE GENOMIC DNA]</scope>
    <source>
        <strain evidence="9 10">CBS 101986</strain>
    </source>
</reference>
<feature type="compositionally biased region" description="Low complexity" evidence="7">
    <location>
        <begin position="727"/>
        <end position="743"/>
    </location>
</feature>
<dbReference type="Pfam" id="PF00069">
    <property type="entry name" value="Pkinase"/>
    <property type="match status" value="1"/>
</dbReference>
<dbReference type="PROSITE" id="PS00107">
    <property type="entry name" value="PROTEIN_KINASE_ATP"/>
    <property type="match status" value="1"/>
</dbReference>
<comment type="caution">
    <text evidence="9">The sequence shown here is derived from an EMBL/GenBank/DDBJ whole genome shotgun (WGS) entry which is preliminary data.</text>
</comment>
<evidence type="ECO:0000256" key="3">
    <source>
        <dbReference type="ARBA" id="ARBA00022741"/>
    </source>
</evidence>
<dbReference type="Proteomes" id="UP000567179">
    <property type="component" value="Unassembled WGS sequence"/>
</dbReference>
<dbReference type="PROSITE" id="PS00108">
    <property type="entry name" value="PROTEIN_KINASE_ST"/>
    <property type="match status" value="1"/>
</dbReference>
<feature type="region of interest" description="Disordered" evidence="7">
    <location>
        <begin position="1006"/>
        <end position="1029"/>
    </location>
</feature>
<feature type="region of interest" description="Disordered" evidence="7">
    <location>
        <begin position="493"/>
        <end position="611"/>
    </location>
</feature>
<dbReference type="PANTHER" id="PTHR22974">
    <property type="entry name" value="MIXED LINEAGE PROTEIN KINASE"/>
    <property type="match status" value="1"/>
</dbReference>
<evidence type="ECO:0000256" key="7">
    <source>
        <dbReference type="SAM" id="MobiDB-lite"/>
    </source>
</evidence>
<evidence type="ECO:0000256" key="4">
    <source>
        <dbReference type="ARBA" id="ARBA00022777"/>
    </source>
</evidence>
<feature type="compositionally biased region" description="Low complexity" evidence="7">
    <location>
        <begin position="426"/>
        <end position="436"/>
    </location>
</feature>
<feature type="compositionally biased region" description="Basic and acidic residues" evidence="7">
    <location>
        <begin position="456"/>
        <end position="471"/>
    </location>
</feature>
<dbReference type="PROSITE" id="PS50011">
    <property type="entry name" value="PROTEIN_KINASE_DOM"/>
    <property type="match status" value="1"/>
</dbReference>
<feature type="binding site" evidence="6">
    <location>
        <position position="795"/>
    </location>
    <ligand>
        <name>ATP</name>
        <dbReference type="ChEBI" id="CHEBI:30616"/>
    </ligand>
</feature>
<evidence type="ECO:0000256" key="6">
    <source>
        <dbReference type="PROSITE-ProRule" id="PRU10141"/>
    </source>
</evidence>
<sequence length="1143" mass="124343">MSASPSTSPPRTPDDRRSFAHKTSTPNSDDSSVIDDLSFDYVLDPNGNFVRLSKGSSSNKSNHSSPPTPQESSLKPDTDSPRLLSLPPSPDPLASPLGRVSLTRSESAFPILTETNGNGLSTVTQESRPVRSFQRVASQPSGSLNPSYLAPTASSLSKPRVVARRVTMEDPRERQDSLGAGSRARQTLDSHSHHAAYALQEEKENISETDDVLPRMQAPSANAAAASALSLASATPSSVSVLKQRSSPPLVARSVSSGTARVNATRAAYLANGNGSRPLADVPLPQRASQARQILPGPVRAGRVVKAAASSSSRYAASTVASAAASTATATTSAINDRVPEVVEPAGENEQQHPIDRYLAAAGDETDPEDEPVEPASIPLPAPSMPLRSRAQILNINTGLSSSGTSRPRRSHSLSDALNNDEYQLQVQQQYQQSQSNSRPGTSVNAESTGGARRVTAQERERQETELRAEYRSNNIPLMVRSNETNMAITTEHLDDEPKSAGVISSRQSPSPTHRQLQSSRLASASYSHKRRDSDTLRGPHSAGLGSPTVVDSFRSSPPLASSRLQVRYSPSGGSSSGGGKGRVSPTAPRGRASPPGARGSGGRLSPAAAAAAITTKSNPNLNGSGGSSNGVVAREVAKHRRSPTAPDPATTNGMMRDADRERERERERDEYEYDRDPPQAQQQRELQRDQLQQQQRERDSQRDRDVDRGLDVERRGHQPQLSLQHSASQPGPYSQSQSQSAPTLPGAGLGLHGQPIRHMVVNRKAYARLDMIGKGGSSRVFRVLNHANELFAIKRVSLDKTDAETLSGYMNEIALLKRLDGNNRIIRLIDSEVKPGPGGSKGHLLLVMECGEVDLARLLQEQMKEPLNMVWVAYYWQQMLQAVHVIHEEKIVHSDLKPANFVLVRGQLKLIDFGIANAIANDTTNIQRDHQIGTVNYMSPEAIELPDGMRRLKVGRPLDVWSLGCILYQMVYGHPPFQHLSVYQKMKAIPDMTHVIEFADYATPTVPAPRSSSSGNGQIEPPKKLDHLKQRVRKDVIASMKSCLCRNPKERATIPDLLNHGWLGNQESESTPSSHTPTISELLPEDQALIDSHYMRQLLEYGMRRARQYPDDAPELGPEALLKEAETLVQELRRVVQANPQR</sequence>
<dbReference type="GO" id="GO:0007094">
    <property type="term" value="P:mitotic spindle assembly checkpoint signaling"/>
    <property type="evidence" value="ECO:0007669"/>
    <property type="project" value="TreeGrafter"/>
</dbReference>
<dbReference type="InterPro" id="IPR011009">
    <property type="entry name" value="Kinase-like_dom_sf"/>
</dbReference>
<dbReference type="InterPro" id="IPR017441">
    <property type="entry name" value="Protein_kinase_ATP_BS"/>
</dbReference>
<feature type="compositionally biased region" description="Polar residues" evidence="7">
    <location>
        <begin position="21"/>
        <end position="31"/>
    </location>
</feature>
<evidence type="ECO:0000256" key="1">
    <source>
        <dbReference type="ARBA" id="ARBA00022527"/>
    </source>
</evidence>
<feature type="region of interest" description="Disordered" evidence="7">
    <location>
        <begin position="1"/>
        <end position="193"/>
    </location>
</feature>
<feature type="region of interest" description="Disordered" evidence="7">
    <location>
        <begin position="426"/>
        <end position="471"/>
    </location>
</feature>
<gene>
    <name evidence="9" type="ORF">D9619_007237</name>
</gene>
<evidence type="ECO:0000256" key="2">
    <source>
        <dbReference type="ARBA" id="ARBA00022679"/>
    </source>
</evidence>
<feature type="compositionally biased region" description="Polar residues" evidence="7">
    <location>
        <begin position="554"/>
        <end position="565"/>
    </location>
</feature>
<feature type="compositionally biased region" description="Basic and acidic residues" evidence="7">
    <location>
        <begin position="657"/>
        <end position="678"/>
    </location>
</feature>
<feature type="compositionally biased region" description="Basic and acidic residues" evidence="7">
    <location>
        <begin position="166"/>
        <end position="176"/>
    </location>
</feature>
<keyword evidence="4" id="KW-0418">Kinase</keyword>
<dbReference type="CDD" id="cd14131">
    <property type="entry name" value="PKc_Mps1"/>
    <property type="match status" value="1"/>
</dbReference>